<dbReference type="Proteomes" id="UP000280395">
    <property type="component" value="Unassembled WGS sequence"/>
</dbReference>
<comment type="caution">
    <text evidence="1">The sequence shown here is derived from an EMBL/GenBank/DDBJ whole genome shotgun (WGS) entry which is preliminary data.</text>
</comment>
<gene>
    <name evidence="1" type="ORF">ALP29_200196</name>
</gene>
<accession>A0A3M5UXI2</accession>
<dbReference type="AlphaFoldDB" id="A0A3M5UXI2"/>
<name>A0A3M5UXI2_PSESX</name>
<sequence length="86" mass="9416">MGQHHRIDALLQPLAQHVGLVIVGIGDQHAVVTALALHTGEHIGGQKRAGNMADVQVTVGGRRRDGNDELTHRGTPWFRCAARRRR</sequence>
<evidence type="ECO:0000313" key="1">
    <source>
        <dbReference type="EMBL" id="RMU50581.1"/>
    </source>
</evidence>
<proteinExistence type="predicted"/>
<reference evidence="1 2" key="1">
    <citation type="submission" date="2018-08" db="EMBL/GenBank/DDBJ databases">
        <title>Recombination of ecologically and evolutionarily significant loci maintains genetic cohesion in the Pseudomonas syringae species complex.</title>
        <authorList>
            <person name="Dillon M."/>
            <person name="Thakur S."/>
            <person name="Almeida R.N.D."/>
            <person name="Weir B.S."/>
            <person name="Guttman D.S."/>
        </authorList>
    </citation>
    <scope>NUCLEOTIDE SEQUENCE [LARGE SCALE GENOMIC DNA]</scope>
    <source>
        <strain evidence="1 2">ICMP 14479</strain>
    </source>
</reference>
<dbReference type="EMBL" id="RBUA01001047">
    <property type="protein sequence ID" value="RMU50581.1"/>
    <property type="molecule type" value="Genomic_DNA"/>
</dbReference>
<protein>
    <submittedName>
        <fullName evidence="1">Uncharacterized protein</fullName>
    </submittedName>
</protein>
<organism evidence="1 2">
    <name type="scientific">Pseudomonas syringae pv. avii</name>
    <dbReference type="NCBI Taxonomy" id="663959"/>
    <lineage>
        <taxon>Bacteria</taxon>
        <taxon>Pseudomonadati</taxon>
        <taxon>Pseudomonadota</taxon>
        <taxon>Gammaproteobacteria</taxon>
        <taxon>Pseudomonadales</taxon>
        <taxon>Pseudomonadaceae</taxon>
        <taxon>Pseudomonas</taxon>
        <taxon>Pseudomonas syringae</taxon>
    </lineage>
</organism>
<evidence type="ECO:0000313" key="2">
    <source>
        <dbReference type="Proteomes" id="UP000280395"/>
    </source>
</evidence>